<feature type="compositionally biased region" description="Acidic residues" evidence="2">
    <location>
        <begin position="191"/>
        <end position="212"/>
    </location>
</feature>
<keyword evidence="4" id="KW-1185">Reference proteome</keyword>
<dbReference type="Gene3D" id="2.130.10.10">
    <property type="entry name" value="YVTN repeat-like/Quinoprotein amine dehydrogenase"/>
    <property type="match status" value="2"/>
</dbReference>
<accession>A0A814DNT4</accession>
<evidence type="ECO:0000313" key="3">
    <source>
        <dbReference type="EMBL" id="CAF0957440.1"/>
    </source>
</evidence>
<protein>
    <recommendedName>
        <fullName evidence="5">WD repeat-containing protein 60</fullName>
    </recommendedName>
</protein>
<comment type="caution">
    <text evidence="3">The sequence shown here is derived from an EMBL/GenBank/DDBJ whole genome shotgun (WGS) entry which is preliminary data.</text>
</comment>
<reference evidence="3" key="1">
    <citation type="submission" date="2021-02" db="EMBL/GenBank/DDBJ databases">
        <authorList>
            <person name="Nowell W R."/>
        </authorList>
    </citation>
    <scope>NUCLEOTIDE SEQUENCE</scope>
    <source>
        <strain evidence="3">Ploen Becks lab</strain>
    </source>
</reference>
<dbReference type="GO" id="GO:0045504">
    <property type="term" value="F:dynein heavy chain binding"/>
    <property type="evidence" value="ECO:0007669"/>
    <property type="project" value="InterPro"/>
</dbReference>
<dbReference type="InterPro" id="IPR015943">
    <property type="entry name" value="WD40/YVTN_repeat-like_dom_sf"/>
</dbReference>
<dbReference type="PANTHER" id="PTHR16022">
    <property type="entry name" value="WD REPEAT DOMAIN 60"/>
    <property type="match status" value="1"/>
</dbReference>
<dbReference type="EMBL" id="CAJNOC010002907">
    <property type="protein sequence ID" value="CAF0957440.1"/>
    <property type="molecule type" value="Genomic_DNA"/>
</dbReference>
<dbReference type="SUPFAM" id="SSF50978">
    <property type="entry name" value="WD40 repeat-like"/>
    <property type="match status" value="1"/>
</dbReference>
<dbReference type="InterPro" id="IPR001680">
    <property type="entry name" value="WD40_rpt"/>
</dbReference>
<feature type="compositionally biased region" description="Basic and acidic residues" evidence="2">
    <location>
        <begin position="160"/>
        <end position="190"/>
    </location>
</feature>
<dbReference type="PROSITE" id="PS50082">
    <property type="entry name" value="WD_REPEATS_2"/>
    <property type="match status" value="1"/>
</dbReference>
<dbReference type="OrthoDB" id="2162425at2759"/>
<evidence type="ECO:0000313" key="4">
    <source>
        <dbReference type="Proteomes" id="UP000663879"/>
    </source>
</evidence>
<dbReference type="SMART" id="SM00320">
    <property type="entry name" value="WD40"/>
    <property type="match status" value="4"/>
</dbReference>
<feature type="compositionally biased region" description="Basic and acidic residues" evidence="2">
    <location>
        <begin position="240"/>
        <end position="253"/>
    </location>
</feature>
<feature type="compositionally biased region" description="Basic and acidic residues" evidence="2">
    <location>
        <begin position="20"/>
        <end position="71"/>
    </location>
</feature>
<dbReference type="InterPro" id="IPR036322">
    <property type="entry name" value="WD40_repeat_dom_sf"/>
</dbReference>
<gene>
    <name evidence="3" type="ORF">OXX778_LOCUS14268</name>
</gene>
<feature type="compositionally biased region" description="Basic and acidic residues" evidence="2">
    <location>
        <begin position="213"/>
        <end position="224"/>
    </location>
</feature>
<feature type="repeat" description="WD" evidence="1">
    <location>
        <begin position="548"/>
        <end position="569"/>
    </location>
</feature>
<dbReference type="GO" id="GO:0042073">
    <property type="term" value="P:intraciliary transport"/>
    <property type="evidence" value="ECO:0007669"/>
    <property type="project" value="InterPro"/>
</dbReference>
<dbReference type="Proteomes" id="UP000663879">
    <property type="component" value="Unassembled WGS sequence"/>
</dbReference>
<sequence>MSDKKSRKYKSDFGLSETSKSSRDRDEEKSRSKKSEKYDDYKEEKKSRSKDESKTRQSDKKYSENDYESSKSRHRSKTKEENIDEDYDKSKSRHKSKPMEDSESKHRSRAKDEYDDEDEKSKSRHKSKNKEHDEEDKKSRKSERKKYDDDDDEPRKSRHNKDDDYEEKKESRKKEKSKKYLDEEDTKKEEEIVEDYNYDDDFDDDFENDSEEEPKKEPEKKRIDSEDEYNEKKSSKKKESKYDDNESYEDLKKYSKKSSSKYDDDDTNYKKSSKSRSKYDDYDDYDDYNDSNKGRIVKANALVKIPTDSVEVFSSKVFFNHDSNDRQKRRAKDLFKNLIELDRKNFSLLDINPIEMRTVYSSHLRHEKIQTNDDNFEIDCQTDEIELVTRWTQNPADDSKGYGIENEKFTQENSDDILQKFRVNIDMDNLHKFLEKSSKVIEKLLKNDTEVNNLIIENAKTDFEMSQGFTKFEIPKQVSKQFKHYRVTQCSFSRDDPNYFVCSYNLPDKTSQASLILVWNLLDSKKPYRVLNCETVSTCLNYISFMAMSGNLDGSICIWDLRESHSIHSFNSKNKNLDESNQIRSPTYTTAGVFLNENHMSEVRSIINLQNQSEKNIFMQIASLELEAKLIIWTVIEIKNSDLTVFETDLGLLPGGKLKLVKSSQIMLNNILWSPFGKTEYQTLNMTNSVLQPNHFYISTNIGQIIHINRKGAEFSASIMKSNFSDSLLIVTDVAFHHEMSDLLLACYGNGEIRLYHTNYIIPIKTWNLGCLGKSIKSVKWIESRSSCFSIVDEQDSLYIWDLLYDDTQPTLIKQISDFGGIAFSKISNLNEDNTKASVPFSFYKKDSKEVEIHLFSKDWIKKTDKESKKFTKLVKNYLISF</sequence>
<dbReference type="GO" id="GO:0005929">
    <property type="term" value="C:cilium"/>
    <property type="evidence" value="ECO:0007669"/>
    <property type="project" value="GOC"/>
</dbReference>
<evidence type="ECO:0000256" key="1">
    <source>
        <dbReference type="PROSITE-ProRule" id="PRU00221"/>
    </source>
</evidence>
<evidence type="ECO:0008006" key="5">
    <source>
        <dbReference type="Google" id="ProtNLM"/>
    </source>
</evidence>
<dbReference type="GO" id="GO:0045503">
    <property type="term" value="F:dynein light chain binding"/>
    <property type="evidence" value="ECO:0007669"/>
    <property type="project" value="InterPro"/>
</dbReference>
<name>A0A814DNT4_9BILA</name>
<feature type="region of interest" description="Disordered" evidence="2">
    <location>
        <begin position="1"/>
        <end position="291"/>
    </location>
</feature>
<organism evidence="3 4">
    <name type="scientific">Brachionus calyciflorus</name>
    <dbReference type="NCBI Taxonomy" id="104777"/>
    <lineage>
        <taxon>Eukaryota</taxon>
        <taxon>Metazoa</taxon>
        <taxon>Spiralia</taxon>
        <taxon>Gnathifera</taxon>
        <taxon>Rotifera</taxon>
        <taxon>Eurotatoria</taxon>
        <taxon>Monogononta</taxon>
        <taxon>Pseudotrocha</taxon>
        <taxon>Ploima</taxon>
        <taxon>Brachionidae</taxon>
        <taxon>Brachionus</taxon>
    </lineage>
</organism>
<dbReference type="AlphaFoldDB" id="A0A814DNT4"/>
<keyword evidence="1" id="KW-0853">WD repeat</keyword>
<dbReference type="InterPro" id="IPR042505">
    <property type="entry name" value="DYNC2I1"/>
</dbReference>
<dbReference type="GO" id="GO:0005868">
    <property type="term" value="C:cytoplasmic dynein complex"/>
    <property type="evidence" value="ECO:0007669"/>
    <property type="project" value="InterPro"/>
</dbReference>
<evidence type="ECO:0000256" key="2">
    <source>
        <dbReference type="SAM" id="MobiDB-lite"/>
    </source>
</evidence>
<dbReference type="PANTHER" id="PTHR16022:SF0">
    <property type="entry name" value="CYTOPLASMIC DYNEIN 2 INTERMEDIATE CHAIN 1"/>
    <property type="match status" value="1"/>
</dbReference>
<proteinExistence type="predicted"/>